<dbReference type="OrthoDB" id="366390at2759"/>
<protein>
    <submittedName>
        <fullName evidence="1">Uncharacterized protein</fullName>
    </submittedName>
</protein>
<dbReference type="InParanoid" id="C5KC08"/>
<dbReference type="EMBL" id="GG671946">
    <property type="protein sequence ID" value="EER18039.1"/>
    <property type="molecule type" value="Genomic_DNA"/>
</dbReference>
<reference evidence="1 2" key="1">
    <citation type="submission" date="2008-07" db="EMBL/GenBank/DDBJ databases">
        <authorList>
            <person name="El-Sayed N."/>
            <person name="Caler E."/>
            <person name="Inman J."/>
            <person name="Amedeo P."/>
            <person name="Hass B."/>
            <person name="Wortman J."/>
        </authorList>
    </citation>
    <scope>NUCLEOTIDE SEQUENCE [LARGE SCALE GENOMIC DNA]</scope>
    <source>
        <strain evidence="2">ATCC 50983 / TXsc</strain>
    </source>
</reference>
<dbReference type="GeneID" id="9048430"/>
<proteinExistence type="predicted"/>
<organism evidence="2">
    <name type="scientific">Perkinsus marinus (strain ATCC 50983 / TXsc)</name>
    <dbReference type="NCBI Taxonomy" id="423536"/>
    <lineage>
        <taxon>Eukaryota</taxon>
        <taxon>Sar</taxon>
        <taxon>Alveolata</taxon>
        <taxon>Perkinsozoa</taxon>
        <taxon>Perkinsea</taxon>
        <taxon>Perkinsida</taxon>
        <taxon>Perkinsidae</taxon>
        <taxon>Perkinsus</taxon>
    </lineage>
</organism>
<sequence length="97" mass="10690">MRRHTANLDDLEALQDEFEEAKADSAQWPCDVKLIHEAKIFEDRIAGSITLRKAELEGTYQEPPDQLALAAIADGLDEAIEVGVQAGVATRELETAR</sequence>
<evidence type="ECO:0000313" key="2">
    <source>
        <dbReference type="Proteomes" id="UP000007800"/>
    </source>
</evidence>
<dbReference type="Proteomes" id="UP000007800">
    <property type="component" value="Unassembled WGS sequence"/>
</dbReference>
<evidence type="ECO:0000313" key="1">
    <source>
        <dbReference type="EMBL" id="EER18039.1"/>
    </source>
</evidence>
<accession>C5KC08</accession>
<gene>
    <name evidence="1" type="ORF">Pmar_PMAR019922</name>
</gene>
<keyword evidence="2" id="KW-1185">Reference proteome</keyword>
<name>C5KC08_PERM5</name>
<dbReference type="AlphaFoldDB" id="C5KC08"/>
<dbReference type="RefSeq" id="XP_002786243.1">
    <property type="nucleotide sequence ID" value="XM_002786197.1"/>
</dbReference>